<dbReference type="Proteomes" id="UP001448858">
    <property type="component" value="Chromosome"/>
</dbReference>
<organism evidence="2 3">
    <name type="scientific">Arthrobacter citreus</name>
    <dbReference type="NCBI Taxonomy" id="1670"/>
    <lineage>
        <taxon>Bacteria</taxon>
        <taxon>Bacillati</taxon>
        <taxon>Actinomycetota</taxon>
        <taxon>Actinomycetes</taxon>
        <taxon>Micrococcales</taxon>
        <taxon>Micrococcaceae</taxon>
        <taxon>Arthrobacter</taxon>
    </lineage>
</organism>
<evidence type="ECO:0000313" key="3">
    <source>
        <dbReference type="Proteomes" id="UP001448858"/>
    </source>
</evidence>
<evidence type="ECO:0000313" key="2">
    <source>
        <dbReference type="EMBL" id="WZP15067.1"/>
    </source>
</evidence>
<reference evidence="2 3" key="1">
    <citation type="submission" date="2024-04" db="EMBL/GenBank/DDBJ databases">
        <title>Arthrobacter sp. from Plains bison fecal sample.</title>
        <authorList>
            <person name="Ruzzini A."/>
        </authorList>
    </citation>
    <scope>NUCLEOTIDE SEQUENCE [LARGE SCALE GENOMIC DNA]</scope>
    <source>
        <strain evidence="2 3">EINP1</strain>
    </source>
</reference>
<feature type="transmembrane region" description="Helical" evidence="1">
    <location>
        <begin position="117"/>
        <end position="136"/>
    </location>
</feature>
<gene>
    <name evidence="2" type="ORF">AAE021_12855</name>
</gene>
<dbReference type="EMBL" id="CP151657">
    <property type="protein sequence ID" value="WZP15067.1"/>
    <property type="molecule type" value="Genomic_DNA"/>
</dbReference>
<evidence type="ECO:0008006" key="4">
    <source>
        <dbReference type="Google" id="ProtNLM"/>
    </source>
</evidence>
<name>A0ABZ2ZSD2_9MICC</name>
<feature type="transmembrane region" description="Helical" evidence="1">
    <location>
        <begin position="142"/>
        <end position="168"/>
    </location>
</feature>
<feature type="transmembrane region" description="Helical" evidence="1">
    <location>
        <begin position="85"/>
        <end position="110"/>
    </location>
</feature>
<feature type="transmembrane region" description="Helical" evidence="1">
    <location>
        <begin position="38"/>
        <end position="59"/>
    </location>
</feature>
<keyword evidence="1" id="KW-0472">Membrane</keyword>
<keyword evidence="1" id="KW-1133">Transmembrane helix</keyword>
<evidence type="ECO:0000256" key="1">
    <source>
        <dbReference type="SAM" id="Phobius"/>
    </source>
</evidence>
<dbReference type="RefSeq" id="WP_342022733.1">
    <property type="nucleotide sequence ID" value="NZ_CP151657.1"/>
</dbReference>
<accession>A0ABZ2ZSD2</accession>
<protein>
    <recommendedName>
        <fullName evidence="4">DUF4064 domain-containing protein</fullName>
    </recommendedName>
</protein>
<keyword evidence="1" id="KW-0812">Transmembrane</keyword>
<keyword evidence="3" id="KW-1185">Reference proteome</keyword>
<sequence>MSDQMPQGNYNYNAYTGGGGTPEMPAAPVRPKQVEISFWLLIVSLLISVVSVPLTIAAFNSPESRAATEAELQRQNVAGLTVDDAIAATVAFLVVTAVISVAITLLVAIFIRKGYNWARIVLTVFAVLSLLSLLVPSTATPLGIAGMVLVLAAAVLLYVSPAPAYFAAMKQYRQAKKFGQA</sequence>
<proteinExistence type="predicted"/>